<dbReference type="Pfam" id="PF00403">
    <property type="entry name" value="HMA"/>
    <property type="match status" value="1"/>
</dbReference>
<organism evidence="2 3">
    <name type="scientific">Sulfuriferula plumbiphila</name>
    <dbReference type="NCBI Taxonomy" id="171865"/>
    <lineage>
        <taxon>Bacteria</taxon>
        <taxon>Pseudomonadati</taxon>
        <taxon>Pseudomonadota</taxon>
        <taxon>Betaproteobacteria</taxon>
        <taxon>Nitrosomonadales</taxon>
        <taxon>Sulfuricellaceae</taxon>
        <taxon>Sulfuriferula</taxon>
    </lineage>
</organism>
<proteinExistence type="predicted"/>
<evidence type="ECO:0000313" key="2">
    <source>
        <dbReference type="EMBL" id="GEP31020.1"/>
    </source>
</evidence>
<dbReference type="Proteomes" id="UP000321337">
    <property type="component" value="Unassembled WGS sequence"/>
</dbReference>
<dbReference type="Gene3D" id="3.30.70.100">
    <property type="match status" value="1"/>
</dbReference>
<dbReference type="OrthoDB" id="9813965at2"/>
<reference evidence="2 3" key="1">
    <citation type="submission" date="2019-07" db="EMBL/GenBank/DDBJ databases">
        <title>Whole genome shotgun sequence of Thiobacillus plumbophilus NBRC 107929.</title>
        <authorList>
            <person name="Hosoyama A."/>
            <person name="Uohara A."/>
            <person name="Ohji S."/>
            <person name="Ichikawa N."/>
        </authorList>
    </citation>
    <scope>NUCLEOTIDE SEQUENCE [LARGE SCALE GENOMIC DNA]</scope>
    <source>
        <strain evidence="2 3">NBRC 107929</strain>
    </source>
</reference>
<protein>
    <recommendedName>
        <fullName evidence="1">HMA domain-containing protein</fullName>
    </recommendedName>
</protein>
<evidence type="ECO:0000313" key="3">
    <source>
        <dbReference type="Proteomes" id="UP000321337"/>
    </source>
</evidence>
<comment type="caution">
    <text evidence="2">The sequence shown here is derived from an EMBL/GenBank/DDBJ whole genome shotgun (WGS) entry which is preliminary data.</text>
</comment>
<dbReference type="CDD" id="cd00371">
    <property type="entry name" value="HMA"/>
    <property type="match status" value="1"/>
</dbReference>
<dbReference type="EMBL" id="BKAD01000021">
    <property type="protein sequence ID" value="GEP31020.1"/>
    <property type="molecule type" value="Genomic_DNA"/>
</dbReference>
<dbReference type="GO" id="GO:0046872">
    <property type="term" value="F:metal ion binding"/>
    <property type="evidence" value="ECO:0007669"/>
    <property type="project" value="InterPro"/>
</dbReference>
<accession>A0A512L972</accession>
<feature type="domain" description="HMA" evidence="1">
    <location>
        <begin position="14"/>
        <end position="70"/>
    </location>
</feature>
<evidence type="ECO:0000259" key="1">
    <source>
        <dbReference type="Pfam" id="PF00403"/>
    </source>
</evidence>
<dbReference type="InterPro" id="IPR006121">
    <property type="entry name" value="HMA_dom"/>
</dbReference>
<name>A0A512L972_9PROT</name>
<gene>
    <name evidence="2" type="ORF">TPL01_21580</name>
</gene>
<keyword evidence="3" id="KW-1185">Reference proteome</keyword>
<sequence>MDRMIEFLVADQRIHCSGCETWIAAGLQQLPGVLDVRASAETRHALVSLGGAGTIGAGEIGEKREKLGYEENSAMKRR</sequence>
<dbReference type="RefSeq" id="WP_147073615.1">
    <property type="nucleotide sequence ID" value="NZ_AP021884.1"/>
</dbReference>
<dbReference type="AlphaFoldDB" id="A0A512L972"/>
<dbReference type="SUPFAM" id="SSF55008">
    <property type="entry name" value="HMA, heavy metal-associated domain"/>
    <property type="match status" value="1"/>
</dbReference>
<dbReference type="InterPro" id="IPR036163">
    <property type="entry name" value="HMA_dom_sf"/>
</dbReference>